<dbReference type="Proteomes" id="UP001253545">
    <property type="component" value="Unassembled WGS sequence"/>
</dbReference>
<organism evidence="6 7">
    <name type="scientific">Glaciecola petra</name>
    <dbReference type="NCBI Taxonomy" id="3075602"/>
    <lineage>
        <taxon>Bacteria</taxon>
        <taxon>Pseudomonadati</taxon>
        <taxon>Pseudomonadota</taxon>
        <taxon>Gammaproteobacteria</taxon>
        <taxon>Alteromonadales</taxon>
        <taxon>Alteromonadaceae</taxon>
        <taxon>Glaciecola</taxon>
    </lineage>
</organism>
<evidence type="ECO:0000256" key="1">
    <source>
        <dbReference type="ARBA" id="ARBA00023015"/>
    </source>
</evidence>
<evidence type="ECO:0000256" key="3">
    <source>
        <dbReference type="ARBA" id="ARBA00023163"/>
    </source>
</evidence>
<feature type="transmembrane region" description="Helical" evidence="4">
    <location>
        <begin position="71"/>
        <end position="92"/>
    </location>
</feature>
<feature type="transmembrane region" description="Helical" evidence="4">
    <location>
        <begin position="39"/>
        <end position="65"/>
    </location>
</feature>
<comment type="caution">
    <text evidence="6">The sequence shown here is derived from an EMBL/GenBank/DDBJ whole genome shotgun (WGS) entry which is preliminary data.</text>
</comment>
<protein>
    <submittedName>
        <fullName evidence="6">AraC family transcriptional regulator</fullName>
    </submittedName>
</protein>
<name>A0ABU2ZR86_9ALTE</name>
<feature type="transmembrane region" description="Helical" evidence="4">
    <location>
        <begin position="12"/>
        <end position="32"/>
    </location>
</feature>
<evidence type="ECO:0000313" key="7">
    <source>
        <dbReference type="Proteomes" id="UP001253545"/>
    </source>
</evidence>
<keyword evidence="4" id="KW-0472">Membrane</keyword>
<dbReference type="InterPro" id="IPR018060">
    <property type="entry name" value="HTH_AraC"/>
</dbReference>
<evidence type="ECO:0000313" key="6">
    <source>
        <dbReference type="EMBL" id="MDT0594906.1"/>
    </source>
</evidence>
<keyword evidence="1" id="KW-0805">Transcription regulation</keyword>
<dbReference type="SUPFAM" id="SSF46689">
    <property type="entry name" value="Homeodomain-like"/>
    <property type="match status" value="1"/>
</dbReference>
<keyword evidence="3" id="KW-0804">Transcription</keyword>
<evidence type="ECO:0000256" key="4">
    <source>
        <dbReference type="SAM" id="Phobius"/>
    </source>
</evidence>
<dbReference type="PROSITE" id="PS01124">
    <property type="entry name" value="HTH_ARAC_FAMILY_2"/>
    <property type="match status" value="1"/>
</dbReference>
<feature type="domain" description="HTH araC/xylS-type" evidence="5">
    <location>
        <begin position="271"/>
        <end position="376"/>
    </location>
</feature>
<evidence type="ECO:0000259" key="5">
    <source>
        <dbReference type="PROSITE" id="PS01124"/>
    </source>
</evidence>
<dbReference type="RefSeq" id="WP_311368426.1">
    <property type="nucleotide sequence ID" value="NZ_JAVRHX010000002.1"/>
</dbReference>
<feature type="transmembrane region" description="Helical" evidence="4">
    <location>
        <begin position="212"/>
        <end position="233"/>
    </location>
</feature>
<dbReference type="EMBL" id="JAVRHX010000002">
    <property type="protein sequence ID" value="MDT0594906.1"/>
    <property type="molecule type" value="Genomic_DNA"/>
</dbReference>
<keyword evidence="4" id="KW-1133">Transmembrane helix</keyword>
<dbReference type="PANTHER" id="PTHR43280:SF2">
    <property type="entry name" value="HTH-TYPE TRANSCRIPTIONAL REGULATOR EXSA"/>
    <property type="match status" value="1"/>
</dbReference>
<dbReference type="PRINTS" id="PR00032">
    <property type="entry name" value="HTHARAC"/>
</dbReference>
<dbReference type="InterPro" id="IPR009057">
    <property type="entry name" value="Homeodomain-like_sf"/>
</dbReference>
<accession>A0ABU2ZR86</accession>
<dbReference type="Pfam" id="PF12833">
    <property type="entry name" value="HTH_18"/>
    <property type="match status" value="1"/>
</dbReference>
<dbReference type="InterPro" id="IPR018062">
    <property type="entry name" value="HTH_AraC-typ_CS"/>
</dbReference>
<keyword evidence="4" id="KW-0812">Transmembrane</keyword>
<gene>
    <name evidence="6" type="ORF">RM552_08650</name>
</gene>
<feature type="transmembrane region" description="Helical" evidence="4">
    <location>
        <begin position="185"/>
        <end position="206"/>
    </location>
</feature>
<feature type="transmembrane region" description="Helical" evidence="4">
    <location>
        <begin position="104"/>
        <end position="121"/>
    </location>
</feature>
<proteinExistence type="predicted"/>
<feature type="transmembrane region" description="Helical" evidence="4">
    <location>
        <begin position="141"/>
        <end position="164"/>
    </location>
</feature>
<dbReference type="InterPro" id="IPR020449">
    <property type="entry name" value="Tscrpt_reg_AraC-type_HTH"/>
</dbReference>
<dbReference type="SMART" id="SM00342">
    <property type="entry name" value="HTH_ARAC"/>
    <property type="match status" value="1"/>
</dbReference>
<dbReference type="Gene3D" id="1.10.10.60">
    <property type="entry name" value="Homeodomain-like"/>
    <property type="match status" value="2"/>
</dbReference>
<keyword evidence="2" id="KW-0238">DNA-binding</keyword>
<sequence>MGDTSNLVVAWRSVMMAMVCLPIIICIALLCLKKVERKASFALAATLFTAVVAITPQIIGFAGFYDVYPGLTFFPLYNDLWLGPLVYLHAHLLLRQEPLGWRKLLILPGILQTAYYTWAFLSLGDYKSKWAYSSDFHSPYIVPVESLLAILFLGLALFKIWRIYHEYKDYIYATESIAIEFEPIWLKRIIFILLVTGVLFASIEIIELFVGLTYFAAFPVQVLIMLGIAWLSIEAVGRINQPYPKLPISIDEENNPKQERNNEELEDANWQALAKKINAEVLTHKWFLEPRFSLRELASKMGTNEVYTSKAINKGMNLSFNDYINQKRVEFAQNLIRNTNLPLLSIALDSGFNSKATFNRVFKDQSGLTPSQYKHQEKAVNA</sequence>
<reference evidence="6 7" key="1">
    <citation type="submission" date="2023-09" db="EMBL/GenBank/DDBJ databases">
        <authorList>
            <person name="Rey-Velasco X."/>
        </authorList>
    </citation>
    <scope>NUCLEOTIDE SEQUENCE [LARGE SCALE GENOMIC DNA]</scope>
    <source>
        <strain evidence="6 7">P117</strain>
    </source>
</reference>
<keyword evidence="7" id="KW-1185">Reference proteome</keyword>
<dbReference type="PANTHER" id="PTHR43280">
    <property type="entry name" value="ARAC-FAMILY TRANSCRIPTIONAL REGULATOR"/>
    <property type="match status" value="1"/>
</dbReference>
<dbReference type="PROSITE" id="PS00041">
    <property type="entry name" value="HTH_ARAC_FAMILY_1"/>
    <property type="match status" value="1"/>
</dbReference>
<evidence type="ECO:0000256" key="2">
    <source>
        <dbReference type="ARBA" id="ARBA00023125"/>
    </source>
</evidence>